<dbReference type="InterPro" id="IPR002563">
    <property type="entry name" value="Flavin_Rdtase-like_dom"/>
</dbReference>
<keyword evidence="3" id="KW-1185">Reference proteome</keyword>
<dbReference type="RefSeq" id="WP_354014591.1">
    <property type="nucleotide sequence ID" value="NZ_JBEPMU010000004.1"/>
</dbReference>
<dbReference type="Proteomes" id="UP001549184">
    <property type="component" value="Unassembled WGS sequence"/>
</dbReference>
<gene>
    <name evidence="2" type="ORF">ABIC75_002935</name>
</gene>
<comment type="caution">
    <text evidence="2">The sequence shown here is derived from an EMBL/GenBank/DDBJ whole genome shotgun (WGS) entry which is preliminary data.</text>
</comment>
<proteinExistence type="predicted"/>
<organism evidence="2 3">
    <name type="scientific">Dyella japonica</name>
    <dbReference type="NCBI Taxonomy" id="231455"/>
    <lineage>
        <taxon>Bacteria</taxon>
        <taxon>Pseudomonadati</taxon>
        <taxon>Pseudomonadota</taxon>
        <taxon>Gammaproteobacteria</taxon>
        <taxon>Lysobacterales</taxon>
        <taxon>Rhodanobacteraceae</taxon>
        <taxon>Dyella</taxon>
    </lineage>
</organism>
<protein>
    <submittedName>
        <fullName evidence="2">Flavin reductase (DIM6/NTAB) family NADH-FMN oxidoreductase RutF</fullName>
    </submittedName>
</protein>
<name>A0ABV2JWJ7_9GAMM</name>
<accession>A0ABV2JWJ7</accession>
<reference evidence="2 3" key="1">
    <citation type="submission" date="2024-06" db="EMBL/GenBank/DDBJ databases">
        <title>Sorghum-associated microbial communities from plants grown in Nebraska, USA.</title>
        <authorList>
            <person name="Schachtman D."/>
        </authorList>
    </citation>
    <scope>NUCLEOTIDE SEQUENCE [LARGE SCALE GENOMIC DNA]</scope>
    <source>
        <strain evidence="2 3">1073</strain>
    </source>
</reference>
<dbReference type="EMBL" id="JBEPMU010000004">
    <property type="protein sequence ID" value="MET3653199.1"/>
    <property type="molecule type" value="Genomic_DNA"/>
</dbReference>
<evidence type="ECO:0000313" key="2">
    <source>
        <dbReference type="EMBL" id="MET3653199.1"/>
    </source>
</evidence>
<sequence length="307" mass="34533">MWKDWIRPLVRPLPQWSTIAVAPSQQSVEATLHGEDGSADVTADHTVASLKPLVIATSIDAGSRAVLEYSDRITGHRLGALKLAKTTQIDIDGTSLTLYRVEAGDHRCLGWPHRPWNTWLQNRLMRKNPSSQHALMAPQSVQQLMIAYLCPRPVVLVSVQTEHHQNIFPMDLIGPLKRSGFYSLALRSTNVSAPFMRESRRVALSSVPASMKAVVYKLSAHHRQPLEDWNTVPFPVRPSREFGIPTVAEALRVHELSIVHSQEIGSHIFFVTRIASGEDLCEGMQLHHTPAYYQAYRRRQQMAFAEV</sequence>
<dbReference type="Pfam" id="PF01613">
    <property type="entry name" value="Flavin_Reduct"/>
    <property type="match status" value="1"/>
</dbReference>
<dbReference type="SUPFAM" id="SSF50475">
    <property type="entry name" value="FMN-binding split barrel"/>
    <property type="match status" value="1"/>
</dbReference>
<dbReference type="Gene3D" id="2.30.110.10">
    <property type="entry name" value="Electron Transport, Fmn-binding Protein, Chain A"/>
    <property type="match status" value="1"/>
</dbReference>
<dbReference type="InterPro" id="IPR012349">
    <property type="entry name" value="Split_barrel_FMN-bd"/>
</dbReference>
<evidence type="ECO:0000259" key="1">
    <source>
        <dbReference type="Pfam" id="PF01613"/>
    </source>
</evidence>
<feature type="domain" description="Flavin reductase like" evidence="1">
    <location>
        <begin position="150"/>
        <end position="277"/>
    </location>
</feature>
<evidence type="ECO:0000313" key="3">
    <source>
        <dbReference type="Proteomes" id="UP001549184"/>
    </source>
</evidence>